<evidence type="ECO:0000313" key="7">
    <source>
        <dbReference type="EMBL" id="EIE98058.1"/>
    </source>
</evidence>
<keyword evidence="4 6" id="KW-0472">Membrane</keyword>
<keyword evidence="2 6" id="KW-0812">Transmembrane</keyword>
<dbReference type="Proteomes" id="UP000005087">
    <property type="component" value="Chromosome"/>
</dbReference>
<accession>I1CZD4</accession>
<evidence type="ECO:0000256" key="2">
    <source>
        <dbReference type="ARBA" id="ARBA00022692"/>
    </source>
</evidence>
<dbReference type="RefSeq" id="WP_005462437.1">
    <property type="nucleotide sequence ID" value="NZ_CM001484.1"/>
</dbReference>
<keyword evidence="8" id="KW-1185">Reference proteome</keyword>
<dbReference type="Pfam" id="PF04228">
    <property type="entry name" value="Zn_peptidase"/>
    <property type="match status" value="1"/>
</dbReference>
<name>I1CZD4_9PSEU</name>
<evidence type="ECO:0000313" key="8">
    <source>
        <dbReference type="Proteomes" id="UP000005087"/>
    </source>
</evidence>
<dbReference type="PANTHER" id="PTHR30168">
    <property type="entry name" value="PUTATIVE MEMBRANE PROTEIN YPFJ"/>
    <property type="match status" value="1"/>
</dbReference>
<proteinExistence type="predicted"/>
<dbReference type="AlphaFoldDB" id="I1CZD4"/>
<dbReference type="GO" id="GO:0016020">
    <property type="term" value="C:membrane"/>
    <property type="evidence" value="ECO:0007669"/>
    <property type="project" value="UniProtKB-SubCell"/>
</dbReference>
<dbReference type="InterPro" id="IPR007343">
    <property type="entry name" value="Uncharacterised_pept_Zn_put"/>
</dbReference>
<dbReference type="GO" id="GO:0008237">
    <property type="term" value="F:metallopeptidase activity"/>
    <property type="evidence" value="ECO:0007669"/>
    <property type="project" value="UniProtKB-KW"/>
</dbReference>
<sequence>MHTVGDAAEDPAREQGPVRPYLDDLPMELWGADETAEPRSDSPRRSWWRAVLPVAVALALVGVFVAVLPSLDDTDSGSPGATLGAGESVPSLASIGDNRLLRSGTVLEEVRCELPELGSDPERLRAFYDAELRCLERAWKPALSRAGVEFAPVAVDITDDPATACGELPPSDEATGLYCAEDATIYLPRARTLEAFGLTQEAHIATLAHEYGHHVQHLSGILDDANAQLNRYPAGSPSDLELGRRVELQANCFAGVFLASAVGRGSITDEVGDAAVDDFRNWIDSDTHGTSETQRQWAARGFRHGDAGDCNTWRAPGEDVR</sequence>
<dbReference type="STRING" id="928724.SacglDRAFT_01125"/>
<evidence type="ECO:0000256" key="6">
    <source>
        <dbReference type="SAM" id="Phobius"/>
    </source>
</evidence>
<evidence type="ECO:0000256" key="4">
    <source>
        <dbReference type="ARBA" id="ARBA00023136"/>
    </source>
</evidence>
<dbReference type="PANTHER" id="PTHR30168:SF0">
    <property type="entry name" value="INNER MEMBRANE PROTEIN"/>
    <property type="match status" value="1"/>
</dbReference>
<dbReference type="EMBL" id="CM001484">
    <property type="protein sequence ID" value="EIE98058.1"/>
    <property type="molecule type" value="Genomic_DNA"/>
</dbReference>
<dbReference type="eggNOG" id="COG2321">
    <property type="taxonomic scope" value="Bacteria"/>
</dbReference>
<keyword evidence="7" id="KW-0378">Hydrolase</keyword>
<feature type="transmembrane region" description="Helical" evidence="6">
    <location>
        <begin position="47"/>
        <end position="68"/>
    </location>
</feature>
<dbReference type="GO" id="GO:0006508">
    <property type="term" value="P:proteolysis"/>
    <property type="evidence" value="ECO:0007669"/>
    <property type="project" value="UniProtKB-KW"/>
</dbReference>
<comment type="subcellular location">
    <subcellularLocation>
        <location evidence="1">Membrane</location>
        <topology evidence="1">Single-pass membrane protein</topology>
    </subcellularLocation>
</comment>
<organism evidence="7 8">
    <name type="scientific">Saccharomonospora glauca K62</name>
    <dbReference type="NCBI Taxonomy" id="928724"/>
    <lineage>
        <taxon>Bacteria</taxon>
        <taxon>Bacillati</taxon>
        <taxon>Actinomycetota</taxon>
        <taxon>Actinomycetes</taxon>
        <taxon>Pseudonocardiales</taxon>
        <taxon>Pseudonocardiaceae</taxon>
        <taxon>Saccharomonospora</taxon>
    </lineage>
</organism>
<keyword evidence="3 6" id="KW-1133">Transmembrane helix</keyword>
<dbReference type="HOGENOM" id="CLU_050836_0_0_11"/>
<feature type="region of interest" description="Disordered" evidence="5">
    <location>
        <begin position="1"/>
        <end position="24"/>
    </location>
</feature>
<keyword evidence="7" id="KW-0645">Protease</keyword>
<dbReference type="OrthoDB" id="7950418at2"/>
<reference evidence="8" key="2">
    <citation type="submission" date="2012-01" db="EMBL/GenBank/DDBJ databases">
        <title>Noncontiguous Finished sequence of chromosome of Saccharomonospora glauca K62.</title>
        <authorList>
            <consortium name="US DOE Joint Genome Institute"/>
            <person name="Lucas S."/>
            <person name="Han J."/>
            <person name="Lapidus A."/>
            <person name="Cheng J.-F."/>
            <person name="Goodwin L."/>
            <person name="Pitluck S."/>
            <person name="Peters L."/>
            <person name="Mikhailova N."/>
            <person name="Held B."/>
            <person name="Detter J.C."/>
            <person name="Han C."/>
            <person name="Tapia R."/>
            <person name="Land M."/>
            <person name="Hauser L."/>
            <person name="Kyrpides N."/>
            <person name="Ivanova N."/>
            <person name="Pagani I."/>
            <person name="Brambilla E.-M."/>
            <person name="Klenk H.-P."/>
            <person name="Woyke T."/>
        </authorList>
    </citation>
    <scope>NUCLEOTIDE SEQUENCE [LARGE SCALE GENOMIC DNA]</scope>
    <source>
        <strain evidence="8">K62</strain>
    </source>
</reference>
<evidence type="ECO:0000256" key="1">
    <source>
        <dbReference type="ARBA" id="ARBA00004167"/>
    </source>
</evidence>
<reference evidence="7 8" key="1">
    <citation type="submission" date="2011-09" db="EMBL/GenBank/DDBJ databases">
        <authorList>
            <consortium name="US DOE Joint Genome Institute (JGI-PGF)"/>
            <person name="Lucas S."/>
            <person name="Han J."/>
            <person name="Lapidus A."/>
            <person name="Cheng J.-F."/>
            <person name="Goodwin L."/>
            <person name="Pitluck S."/>
            <person name="Peters L."/>
            <person name="Land M.L."/>
            <person name="Hauser L."/>
            <person name="Brambilla E."/>
            <person name="Klenk H.-P."/>
            <person name="Woyke T.J."/>
        </authorList>
    </citation>
    <scope>NUCLEOTIDE SEQUENCE [LARGE SCALE GENOMIC DNA]</scope>
    <source>
        <strain evidence="7 8">K62</strain>
    </source>
</reference>
<evidence type="ECO:0000256" key="5">
    <source>
        <dbReference type="SAM" id="MobiDB-lite"/>
    </source>
</evidence>
<evidence type="ECO:0000256" key="3">
    <source>
        <dbReference type="ARBA" id="ARBA00022989"/>
    </source>
</evidence>
<keyword evidence="7" id="KW-0482">Metalloprotease</keyword>
<protein>
    <submittedName>
        <fullName evidence="7">Putative metalloprotease</fullName>
    </submittedName>
</protein>
<gene>
    <name evidence="7" type="ORF">SacglDRAFT_01125</name>
</gene>